<evidence type="ECO:0000259" key="16">
    <source>
        <dbReference type="SMART" id="SM00642"/>
    </source>
</evidence>
<dbReference type="CDD" id="cd11325">
    <property type="entry name" value="AmyAc_GTHase"/>
    <property type="match status" value="1"/>
</dbReference>
<comment type="subcellular location">
    <subcellularLocation>
        <location evidence="1">Cytoplasm</location>
    </subcellularLocation>
</comment>
<evidence type="ECO:0000256" key="9">
    <source>
        <dbReference type="ARBA" id="ARBA00023295"/>
    </source>
</evidence>
<evidence type="ECO:0000256" key="3">
    <source>
        <dbReference type="ARBA" id="ARBA00008061"/>
    </source>
</evidence>
<comment type="pathway">
    <text evidence="2 14">Glycan biosynthesis; trehalose biosynthesis.</text>
</comment>
<feature type="region of interest" description="Disordered" evidence="15">
    <location>
        <begin position="620"/>
        <end position="642"/>
    </location>
</feature>
<evidence type="ECO:0000256" key="6">
    <source>
        <dbReference type="ARBA" id="ARBA00022490"/>
    </source>
</evidence>
<dbReference type="InterPro" id="IPR017853">
    <property type="entry name" value="GH"/>
</dbReference>
<proteinExistence type="inferred from homology"/>
<keyword evidence="7 14" id="KW-0378">Hydrolase</keyword>
<keyword evidence="6" id="KW-0963">Cytoplasm</keyword>
<dbReference type="PANTHER" id="PTHR43651:SF11">
    <property type="entry name" value="MALTO-OLIGOSYLTREHALOSE TREHALOHYDROLASE"/>
    <property type="match status" value="1"/>
</dbReference>
<evidence type="ECO:0000256" key="1">
    <source>
        <dbReference type="ARBA" id="ARBA00004496"/>
    </source>
</evidence>
<evidence type="ECO:0000313" key="17">
    <source>
        <dbReference type="EMBL" id="MFC7331710.1"/>
    </source>
</evidence>
<dbReference type="NCBIfam" id="TIGR02402">
    <property type="entry name" value="trehalose_TreZ"/>
    <property type="match status" value="1"/>
</dbReference>
<dbReference type="InterPro" id="IPR004193">
    <property type="entry name" value="Glyco_hydro_13_N"/>
</dbReference>
<comment type="catalytic activity">
    <reaction evidence="12 14">
        <text>hydrolysis of (1-&gt;4)-alpha-D-glucosidic linkage in 4-alpha-D-[(1-&gt;4)-alpha-D-glucanosyl]n trehalose to yield trehalose and (1-&gt;4)-alpha-D-glucan.</text>
        <dbReference type="EC" id="3.2.1.141"/>
    </reaction>
</comment>
<evidence type="ECO:0000256" key="15">
    <source>
        <dbReference type="SAM" id="MobiDB-lite"/>
    </source>
</evidence>
<feature type="domain" description="Glycosyl hydrolase family 13 catalytic" evidence="16">
    <location>
        <begin position="90"/>
        <end position="463"/>
    </location>
</feature>
<dbReference type="InterPro" id="IPR013783">
    <property type="entry name" value="Ig-like_fold"/>
</dbReference>
<dbReference type="PANTHER" id="PTHR43651">
    <property type="entry name" value="1,4-ALPHA-GLUCAN-BRANCHING ENZYME"/>
    <property type="match status" value="1"/>
</dbReference>
<evidence type="ECO:0000256" key="5">
    <source>
        <dbReference type="ARBA" id="ARBA00015938"/>
    </source>
</evidence>
<dbReference type="InterPro" id="IPR012768">
    <property type="entry name" value="Trehalose_TreZ"/>
</dbReference>
<evidence type="ECO:0000256" key="12">
    <source>
        <dbReference type="ARBA" id="ARBA00034013"/>
    </source>
</evidence>
<dbReference type="Pfam" id="PF02922">
    <property type="entry name" value="CBM_48"/>
    <property type="match status" value="1"/>
</dbReference>
<dbReference type="Gene3D" id="1.10.10.760">
    <property type="entry name" value="E-set domains of sugar-utilizing enzymes"/>
    <property type="match status" value="1"/>
</dbReference>
<dbReference type="SMART" id="SM00642">
    <property type="entry name" value="Aamy"/>
    <property type="match status" value="1"/>
</dbReference>
<evidence type="ECO:0000256" key="11">
    <source>
        <dbReference type="ARBA" id="ARBA00033284"/>
    </source>
</evidence>
<dbReference type="RefSeq" id="WP_377355650.1">
    <property type="nucleotide sequence ID" value="NZ_JBHTCM010000004.1"/>
</dbReference>
<dbReference type="CDD" id="cd02853">
    <property type="entry name" value="E_set_MTHase_like_N"/>
    <property type="match status" value="1"/>
</dbReference>
<keyword evidence="18" id="KW-1185">Reference proteome</keyword>
<dbReference type="InterPro" id="IPR014756">
    <property type="entry name" value="Ig_E-set"/>
</dbReference>
<sequence length="642" mass="71238">MRRLPQGAEVQPGGGVHFRLWAPDHDRVTLVLEDGPAVDLDAAGSGWFEGLVPEAAAGSRYRYRLDGDETLLPDPASRFQPEGVHGWSEVVDPGSFRWSDGAWRGVERRGLVLYEMHIGTFTGPGTWEAAIGHLPALAETGITCIELMPVAEFAGRFGWGYDGVDIYAPTRLYGRPDDMRRFVDAAHGLGLGVILDVVYNHLGPDGNYLGRFARGYFTDRYENEWGRPLNFDGTPADDGDSGPVREFFVANAACWIDEFHLDGLRLDATQQMFDAGRPHIIAEIARAARAAAPDRRLFIVAENEPQDCALLRPEEQGGCGLDALWNDDFHHAAIVALTGRREAYYTDYRGTPQELVSSARHGFLYQGQYYVWQDQRRGSSCLGLPAEALVSYLQNHDQIANSARGWRIDRLAELGRVRALTAYMLLIPATPMLFQGQEFRASTPFLYFADHGPELAGTVARGRLEFLSQFQSIAHSDVREDIPEPHDPATFAACKLDHGERERNADWVRLHRDLLRLRREDPTFRRQDAARLEGAVLGPESFVLRFLGDKPGEDRLLLVNLGNDQELRPAPEPLLAPPDRAGWRILWSSEDPAYGGLGQPPVEQEDGWYLPARAAIVLAPASGTEDGAEDGTESGTESGMER</sequence>
<evidence type="ECO:0000256" key="7">
    <source>
        <dbReference type="ARBA" id="ARBA00022801"/>
    </source>
</evidence>
<dbReference type="Proteomes" id="UP001596456">
    <property type="component" value="Unassembled WGS sequence"/>
</dbReference>
<evidence type="ECO:0000256" key="4">
    <source>
        <dbReference type="ARBA" id="ARBA00012268"/>
    </source>
</evidence>
<keyword evidence="8" id="KW-0119">Carbohydrate metabolism</keyword>
<dbReference type="EC" id="3.2.1.141" evidence="4 13"/>
<evidence type="ECO:0000256" key="10">
    <source>
        <dbReference type="ARBA" id="ARBA00032057"/>
    </source>
</evidence>
<gene>
    <name evidence="17" type="primary">treZ</name>
    <name evidence="17" type="ORF">ACFQPS_00915</name>
</gene>
<dbReference type="SUPFAM" id="SSF51445">
    <property type="entry name" value="(Trans)glycosidases"/>
    <property type="match status" value="1"/>
</dbReference>
<dbReference type="Pfam" id="PF11941">
    <property type="entry name" value="DUF3459"/>
    <property type="match status" value="1"/>
</dbReference>
<protein>
    <recommendedName>
        <fullName evidence="5 13">Malto-oligosyltrehalose trehalohydrolase</fullName>
        <shortName evidence="14">MTHase</shortName>
        <ecNumber evidence="4 13">3.2.1.141</ecNumber>
    </recommendedName>
    <alternativeName>
        <fullName evidence="11 14">4-alpha-D-((1-&gt;4)-alpha-D-glucano)trehalose trehalohydrolase</fullName>
    </alternativeName>
    <alternativeName>
        <fullName evidence="10 14">Maltooligosyl trehalose trehalohydrolase</fullName>
    </alternativeName>
</protein>
<feature type="compositionally biased region" description="Polar residues" evidence="15">
    <location>
        <begin position="633"/>
        <end position="642"/>
    </location>
</feature>
<dbReference type="EMBL" id="JBHTCM010000004">
    <property type="protein sequence ID" value="MFC7331710.1"/>
    <property type="molecule type" value="Genomic_DNA"/>
</dbReference>
<dbReference type="Pfam" id="PF00128">
    <property type="entry name" value="Alpha-amylase"/>
    <property type="match status" value="1"/>
</dbReference>
<dbReference type="SUPFAM" id="SSF81296">
    <property type="entry name" value="E set domains"/>
    <property type="match status" value="1"/>
</dbReference>
<dbReference type="InterPro" id="IPR006047">
    <property type="entry name" value="GH13_cat_dom"/>
</dbReference>
<dbReference type="InterPro" id="IPR022567">
    <property type="entry name" value="DUF3459"/>
</dbReference>
<dbReference type="InterPro" id="IPR044901">
    <property type="entry name" value="Trehalose_TreZ_E-set_sf"/>
</dbReference>
<accession>A0ABW2KRQ9</accession>
<evidence type="ECO:0000256" key="8">
    <source>
        <dbReference type="ARBA" id="ARBA00023277"/>
    </source>
</evidence>
<dbReference type="PIRSF" id="PIRSF006337">
    <property type="entry name" value="Trehalose_TreZ"/>
    <property type="match status" value="1"/>
</dbReference>
<evidence type="ECO:0000256" key="13">
    <source>
        <dbReference type="NCBIfam" id="TIGR02402"/>
    </source>
</evidence>
<comment type="similarity">
    <text evidence="3 14">Belongs to the glycosyl hydrolase 13 family.</text>
</comment>
<dbReference type="Gene3D" id="3.20.20.80">
    <property type="entry name" value="Glycosidases"/>
    <property type="match status" value="1"/>
</dbReference>
<organism evidence="17 18">
    <name type="scientific">Rhodocista pekingensis</name>
    <dbReference type="NCBI Taxonomy" id="201185"/>
    <lineage>
        <taxon>Bacteria</taxon>
        <taxon>Pseudomonadati</taxon>
        <taxon>Pseudomonadota</taxon>
        <taxon>Alphaproteobacteria</taxon>
        <taxon>Rhodospirillales</taxon>
        <taxon>Azospirillaceae</taxon>
        <taxon>Rhodocista</taxon>
    </lineage>
</organism>
<name>A0ABW2KRQ9_9PROT</name>
<evidence type="ECO:0000313" key="18">
    <source>
        <dbReference type="Proteomes" id="UP001596456"/>
    </source>
</evidence>
<keyword evidence="9 14" id="KW-0326">Glycosidase</keyword>
<evidence type="ECO:0000256" key="14">
    <source>
        <dbReference type="PIRNR" id="PIRNR006337"/>
    </source>
</evidence>
<dbReference type="GO" id="GO:0033942">
    <property type="term" value="F:4-alpha-D-(1-&gt;4)-alpha-D-glucanotrehalose trehalohydrolase activity"/>
    <property type="evidence" value="ECO:0007669"/>
    <property type="project" value="UniProtKB-EC"/>
</dbReference>
<dbReference type="Gene3D" id="2.60.40.10">
    <property type="entry name" value="Immunoglobulins"/>
    <property type="match status" value="1"/>
</dbReference>
<evidence type="ECO:0000256" key="2">
    <source>
        <dbReference type="ARBA" id="ARBA00005199"/>
    </source>
</evidence>
<comment type="caution">
    <text evidence="17">The sequence shown here is derived from an EMBL/GenBank/DDBJ whole genome shotgun (WGS) entry which is preliminary data.</text>
</comment>
<reference evidence="18" key="1">
    <citation type="journal article" date="2019" name="Int. J. Syst. Evol. Microbiol.">
        <title>The Global Catalogue of Microorganisms (GCM) 10K type strain sequencing project: providing services to taxonomists for standard genome sequencing and annotation.</title>
        <authorList>
            <consortium name="The Broad Institute Genomics Platform"/>
            <consortium name="The Broad Institute Genome Sequencing Center for Infectious Disease"/>
            <person name="Wu L."/>
            <person name="Ma J."/>
        </authorList>
    </citation>
    <scope>NUCLEOTIDE SEQUENCE [LARGE SCALE GENOMIC DNA]</scope>
    <source>
        <strain evidence="18">CGMCC 1.16275</strain>
    </source>
</reference>